<keyword evidence="1" id="KW-0472">Membrane</keyword>
<evidence type="ECO:0000256" key="1">
    <source>
        <dbReference type="SAM" id="Phobius"/>
    </source>
</evidence>
<evidence type="ECO:0000313" key="2">
    <source>
        <dbReference type="EMBL" id="RPA75348.1"/>
    </source>
</evidence>
<feature type="transmembrane region" description="Helical" evidence="1">
    <location>
        <begin position="146"/>
        <end position="163"/>
    </location>
</feature>
<name>A0A3N4HS79_ASCIM</name>
<protein>
    <submittedName>
        <fullName evidence="2">Uncharacterized protein</fullName>
    </submittedName>
</protein>
<keyword evidence="3" id="KW-1185">Reference proteome</keyword>
<proteinExistence type="predicted"/>
<reference evidence="2 3" key="1">
    <citation type="journal article" date="2018" name="Nat. Ecol. Evol.">
        <title>Pezizomycetes genomes reveal the molecular basis of ectomycorrhizal truffle lifestyle.</title>
        <authorList>
            <person name="Murat C."/>
            <person name="Payen T."/>
            <person name="Noel B."/>
            <person name="Kuo A."/>
            <person name="Morin E."/>
            <person name="Chen J."/>
            <person name="Kohler A."/>
            <person name="Krizsan K."/>
            <person name="Balestrini R."/>
            <person name="Da Silva C."/>
            <person name="Montanini B."/>
            <person name="Hainaut M."/>
            <person name="Levati E."/>
            <person name="Barry K.W."/>
            <person name="Belfiori B."/>
            <person name="Cichocki N."/>
            <person name="Clum A."/>
            <person name="Dockter R.B."/>
            <person name="Fauchery L."/>
            <person name="Guy J."/>
            <person name="Iotti M."/>
            <person name="Le Tacon F."/>
            <person name="Lindquist E.A."/>
            <person name="Lipzen A."/>
            <person name="Malagnac F."/>
            <person name="Mello A."/>
            <person name="Molinier V."/>
            <person name="Miyauchi S."/>
            <person name="Poulain J."/>
            <person name="Riccioni C."/>
            <person name="Rubini A."/>
            <person name="Sitrit Y."/>
            <person name="Splivallo R."/>
            <person name="Traeger S."/>
            <person name="Wang M."/>
            <person name="Zifcakova L."/>
            <person name="Wipf D."/>
            <person name="Zambonelli A."/>
            <person name="Paolocci F."/>
            <person name="Nowrousian M."/>
            <person name="Ottonello S."/>
            <person name="Baldrian P."/>
            <person name="Spatafora J.W."/>
            <person name="Henrissat B."/>
            <person name="Nagy L.G."/>
            <person name="Aury J.M."/>
            <person name="Wincker P."/>
            <person name="Grigoriev I.V."/>
            <person name="Bonfante P."/>
            <person name="Martin F.M."/>
        </authorList>
    </citation>
    <scope>NUCLEOTIDE SEQUENCE [LARGE SCALE GENOMIC DNA]</scope>
    <source>
        <strain evidence="2 3">RN42</strain>
    </source>
</reference>
<gene>
    <name evidence="2" type="ORF">BJ508DRAFT_332155</name>
</gene>
<accession>A0A3N4HS79</accession>
<evidence type="ECO:0000313" key="3">
    <source>
        <dbReference type="Proteomes" id="UP000275078"/>
    </source>
</evidence>
<dbReference type="AlphaFoldDB" id="A0A3N4HS79"/>
<sequence length="164" mass="18622">MSDESPPLLPRYNELFPCNNSTTDGLNVDENTFTDNVYIDEDSTITSNVYLNEKRFLLPQNIPLPPDSPEDFQATATVCSRAHRPLSINLFLMLFIMFLPDWRQIVAALAYAAWNVWADCFQCVPEVLGSVGGGRMVVRREWIGDGVYFVVWGFAVYYGVYGYV</sequence>
<organism evidence="2 3">
    <name type="scientific">Ascobolus immersus RN42</name>
    <dbReference type="NCBI Taxonomy" id="1160509"/>
    <lineage>
        <taxon>Eukaryota</taxon>
        <taxon>Fungi</taxon>
        <taxon>Dikarya</taxon>
        <taxon>Ascomycota</taxon>
        <taxon>Pezizomycotina</taxon>
        <taxon>Pezizomycetes</taxon>
        <taxon>Pezizales</taxon>
        <taxon>Ascobolaceae</taxon>
        <taxon>Ascobolus</taxon>
    </lineage>
</organism>
<keyword evidence="1" id="KW-0812">Transmembrane</keyword>
<dbReference type="EMBL" id="ML119765">
    <property type="protein sequence ID" value="RPA75348.1"/>
    <property type="molecule type" value="Genomic_DNA"/>
</dbReference>
<dbReference type="Proteomes" id="UP000275078">
    <property type="component" value="Unassembled WGS sequence"/>
</dbReference>
<keyword evidence="1" id="KW-1133">Transmembrane helix</keyword>